<evidence type="ECO:0000256" key="2">
    <source>
        <dbReference type="SAM" id="Phobius"/>
    </source>
</evidence>
<protein>
    <submittedName>
        <fullName evidence="3">Uncharacterized protein</fullName>
    </submittedName>
</protein>
<feature type="compositionally biased region" description="Polar residues" evidence="1">
    <location>
        <begin position="156"/>
        <end position="174"/>
    </location>
</feature>
<feature type="compositionally biased region" description="Polar residues" evidence="1">
    <location>
        <begin position="181"/>
        <end position="191"/>
    </location>
</feature>
<dbReference type="EMBL" id="BNJQ01000008">
    <property type="protein sequence ID" value="GHP04667.1"/>
    <property type="molecule type" value="Genomic_DNA"/>
</dbReference>
<dbReference type="Proteomes" id="UP000660262">
    <property type="component" value="Unassembled WGS sequence"/>
</dbReference>
<feature type="transmembrane region" description="Helical" evidence="2">
    <location>
        <begin position="42"/>
        <end position="60"/>
    </location>
</feature>
<feature type="region of interest" description="Disordered" evidence="1">
    <location>
        <begin position="156"/>
        <end position="191"/>
    </location>
</feature>
<gene>
    <name evidence="3" type="ORF">PPROV_000342100</name>
</gene>
<reference evidence="3" key="1">
    <citation type="submission" date="2020-10" db="EMBL/GenBank/DDBJ databases">
        <title>Unveiling of a novel bifunctional photoreceptor, Dualchrome1, isolated from a cosmopolitan green alga.</title>
        <authorList>
            <person name="Suzuki S."/>
            <person name="Kawachi M."/>
        </authorList>
    </citation>
    <scope>NUCLEOTIDE SEQUENCE</scope>
    <source>
        <strain evidence="3">NIES 2893</strain>
    </source>
</reference>
<keyword evidence="2" id="KW-0472">Membrane</keyword>
<comment type="caution">
    <text evidence="3">The sequence shown here is derived from an EMBL/GenBank/DDBJ whole genome shotgun (WGS) entry which is preliminary data.</text>
</comment>
<organism evidence="3 4">
    <name type="scientific">Pycnococcus provasolii</name>
    <dbReference type="NCBI Taxonomy" id="41880"/>
    <lineage>
        <taxon>Eukaryota</taxon>
        <taxon>Viridiplantae</taxon>
        <taxon>Chlorophyta</taxon>
        <taxon>Pseudoscourfieldiophyceae</taxon>
        <taxon>Pseudoscourfieldiales</taxon>
        <taxon>Pycnococcaceae</taxon>
        <taxon>Pycnococcus</taxon>
    </lineage>
</organism>
<accession>A0A830HHY3</accession>
<proteinExistence type="predicted"/>
<keyword evidence="2" id="KW-0812">Transmembrane</keyword>
<evidence type="ECO:0000313" key="4">
    <source>
        <dbReference type="Proteomes" id="UP000660262"/>
    </source>
</evidence>
<evidence type="ECO:0000313" key="3">
    <source>
        <dbReference type="EMBL" id="GHP04667.1"/>
    </source>
</evidence>
<dbReference type="AlphaFoldDB" id="A0A830HHY3"/>
<sequence length="191" mass="21538">MQSENDSSEFSDLLDSEGVCKLYQVSMDGQFQSNYNLSMDRAALVTPLHAMCAILFHGLYDYFIMLRINERNHLPVQDWEYIARSDPFVYTLNGFTLLGLFLTVRMLSIGVTAVAPWKRIRLDQKSRKERGMSVDMTSDENLNIMSIAMLEMGKSQTASPEVTTWEENPVISGSSERHDTGTANTSSSPPH</sequence>
<feature type="transmembrane region" description="Helical" evidence="2">
    <location>
        <begin position="95"/>
        <end position="117"/>
    </location>
</feature>
<keyword evidence="2" id="KW-1133">Transmembrane helix</keyword>
<name>A0A830HHY3_9CHLO</name>
<evidence type="ECO:0000256" key="1">
    <source>
        <dbReference type="SAM" id="MobiDB-lite"/>
    </source>
</evidence>
<keyword evidence="4" id="KW-1185">Reference proteome</keyword>